<evidence type="ECO:0000313" key="2">
    <source>
        <dbReference type="Proteomes" id="UP001652660"/>
    </source>
</evidence>
<dbReference type="Gene3D" id="3.60.10.10">
    <property type="entry name" value="Endonuclease/exonuclease/phosphatase"/>
    <property type="match status" value="1"/>
</dbReference>
<dbReference type="InterPro" id="IPR005135">
    <property type="entry name" value="Endo/exonuclease/phosphatase"/>
</dbReference>
<dbReference type="Gene3D" id="3.30.420.10">
    <property type="entry name" value="Ribonuclease H-like superfamily/Ribonuclease H"/>
    <property type="match status" value="1"/>
</dbReference>
<sequence>MTEGDQFFSLEICHPHVSVPITVTAVYAASTLEARRVLWDGLLQCQPHHKLWIVVGDFNVVVEPWEKRGGRPFRVVEASDFVECMGSAGLFDGGFSGPNFTWCNNRHGRARIWKRLDRLLLNAAYLDIHLSVTVSHLARHPSDHAPLLMAVSTRLDGKPRCFRFINAWADYDDFRGVVKQSWEQECMGPPVHVLCRKLQRLRPIIQAWNKDRVGNFSNNVRKAEAEVAGLEQGMVGGGSDNELLRLHQAQARLNRALAMEEVLWKQRSRVKWLQLGDRNTKFFHSVVKQRRMQAVIHGIQDSNHKWVTEDARIGSEAVKYFSSLFSMEEDPASSATVGVIPKMVSLEDNEFLQNMPSFDEIQQVVFTMDVDSAAGSDGFTGKFFTSTWDIIGRDVYNAVRSFFVVKNYRGGATTRSLRLVKRVLTDYEAVSGQRINAGKSCFLAHPKICPAKKLTIQRLTGFKYTPFPIKYLGFPLYCGRRKKEYFGGLCQAILLRIQSWQNRVLSQGGKIVLVKHVLSSMPTYLLMAASPSKSIFQEIEGMFSNFLWGATEGGTKHHWIRWKDLCVSHAEGGVGLRQLEDVYKAFSIKLWWTFRANSSLWAEFMHARFCRQVHSNLVSGAKGSEVWRRMVKVRNIAERHIGWIVRSGSANFWFDNWLGSGGLSVRLDNVSDHKVADFVQQDAWDVRRILQWVPQEIASEIVREDPPAGQLPDLMIWRPEHSGRFTLKSAFSIVQHRSSPSPLFKRIWHYAVPLRISFFLLRLLRERLPLDCTLWRLGIHGPSRCVCCSSPEVETVEHLFAAGDMANHIWHYFGDAVGVAWTGSAFHVYMAAWWQGRHRNKFLMFVHQVIPLLICWHIWKARNGVKYEGKTVGGLQVCRYIFSDLLEMFRVQFLECRVSTLSWLHFYLEISSWNRAVSHMLVKWVRPSHGALKLNTDGCSKGNPGVSGGGGVLREASGRLVMAFSCNFGIASSMQAEACALLFGVQLCL</sequence>
<dbReference type="InterPro" id="IPR036397">
    <property type="entry name" value="RNaseH_sf"/>
</dbReference>
<reference evidence="3" key="1">
    <citation type="submission" date="2025-08" db="UniProtKB">
        <authorList>
            <consortium name="RefSeq"/>
        </authorList>
    </citation>
    <scope>IDENTIFICATION</scope>
    <source>
        <tissue evidence="3">Leaves</tissue>
    </source>
</reference>
<dbReference type="Pfam" id="PF13966">
    <property type="entry name" value="zf-RVT"/>
    <property type="match status" value="1"/>
</dbReference>
<proteinExistence type="predicted"/>
<dbReference type="InterPro" id="IPR026960">
    <property type="entry name" value="RVT-Znf"/>
</dbReference>
<dbReference type="SUPFAM" id="SSF56219">
    <property type="entry name" value="DNase I-like"/>
    <property type="match status" value="1"/>
</dbReference>
<accession>A0ABM4UFQ1</accession>
<dbReference type="RefSeq" id="XP_071906092.1">
    <property type="nucleotide sequence ID" value="XM_072049991.1"/>
</dbReference>
<evidence type="ECO:0000259" key="1">
    <source>
        <dbReference type="PROSITE" id="PS50879"/>
    </source>
</evidence>
<protein>
    <recommendedName>
        <fullName evidence="1">RNase H type-1 domain-containing protein</fullName>
    </recommendedName>
</protein>
<dbReference type="InterPro" id="IPR036691">
    <property type="entry name" value="Endo/exonu/phosph_ase_sf"/>
</dbReference>
<dbReference type="PANTHER" id="PTHR33116">
    <property type="entry name" value="REVERSE TRANSCRIPTASE ZINC-BINDING DOMAIN-CONTAINING PROTEIN-RELATED-RELATED"/>
    <property type="match status" value="1"/>
</dbReference>
<dbReference type="SUPFAM" id="SSF53098">
    <property type="entry name" value="Ribonuclease H-like"/>
    <property type="match status" value="1"/>
</dbReference>
<evidence type="ECO:0000313" key="3">
    <source>
        <dbReference type="RefSeq" id="XP_071906092.1"/>
    </source>
</evidence>
<dbReference type="PANTHER" id="PTHR33116:SF82">
    <property type="entry name" value="RNASE H FAMILY PROTEIN"/>
    <property type="match status" value="1"/>
</dbReference>
<dbReference type="PROSITE" id="PS50879">
    <property type="entry name" value="RNASE_H_1"/>
    <property type="match status" value="1"/>
</dbReference>
<keyword evidence="2" id="KW-1185">Reference proteome</keyword>
<gene>
    <name evidence="3" type="primary">LOC113689313</name>
</gene>
<feature type="domain" description="RNase H type-1" evidence="1">
    <location>
        <begin position="928"/>
        <end position="989"/>
    </location>
</feature>
<dbReference type="InterPro" id="IPR012337">
    <property type="entry name" value="RNaseH-like_sf"/>
</dbReference>
<dbReference type="Proteomes" id="UP001652660">
    <property type="component" value="Chromosome 5c"/>
</dbReference>
<dbReference type="GeneID" id="113689313"/>
<name>A0ABM4UFQ1_COFAR</name>
<dbReference type="Pfam" id="PF13456">
    <property type="entry name" value="RVT_3"/>
    <property type="match status" value="1"/>
</dbReference>
<dbReference type="Pfam" id="PF03372">
    <property type="entry name" value="Exo_endo_phos"/>
    <property type="match status" value="1"/>
</dbReference>
<dbReference type="InterPro" id="IPR002156">
    <property type="entry name" value="RNaseH_domain"/>
</dbReference>
<organism evidence="2 3">
    <name type="scientific">Coffea arabica</name>
    <name type="common">Arabian coffee</name>
    <dbReference type="NCBI Taxonomy" id="13443"/>
    <lineage>
        <taxon>Eukaryota</taxon>
        <taxon>Viridiplantae</taxon>
        <taxon>Streptophyta</taxon>
        <taxon>Embryophyta</taxon>
        <taxon>Tracheophyta</taxon>
        <taxon>Spermatophyta</taxon>
        <taxon>Magnoliopsida</taxon>
        <taxon>eudicotyledons</taxon>
        <taxon>Gunneridae</taxon>
        <taxon>Pentapetalae</taxon>
        <taxon>asterids</taxon>
        <taxon>lamiids</taxon>
        <taxon>Gentianales</taxon>
        <taxon>Rubiaceae</taxon>
        <taxon>Ixoroideae</taxon>
        <taxon>Gardenieae complex</taxon>
        <taxon>Bertiereae - Coffeeae clade</taxon>
        <taxon>Coffeeae</taxon>
        <taxon>Coffea</taxon>
    </lineage>
</organism>